<name>H5SQY8_ACEAU</name>
<evidence type="ECO:0000259" key="3">
    <source>
        <dbReference type="Pfam" id="PF13458"/>
    </source>
</evidence>
<dbReference type="PANTHER" id="PTHR30483">
    <property type="entry name" value="LEUCINE-SPECIFIC-BINDING PROTEIN"/>
    <property type="match status" value="1"/>
</dbReference>
<gene>
    <name evidence="4" type="ORF">HGMM_OP2C055</name>
</gene>
<dbReference type="CDD" id="cd06338">
    <property type="entry name" value="PBP1_ABC_ligand_binding-like"/>
    <property type="match status" value="1"/>
</dbReference>
<dbReference type="EMBL" id="AP011801">
    <property type="protein sequence ID" value="BAL58505.1"/>
    <property type="molecule type" value="Genomic_DNA"/>
</dbReference>
<dbReference type="Gene3D" id="3.40.50.2300">
    <property type="match status" value="2"/>
</dbReference>
<dbReference type="PANTHER" id="PTHR30483:SF37">
    <property type="entry name" value="ABC TRANSPORTER SUBSTRATE-BINDING PROTEIN"/>
    <property type="match status" value="1"/>
</dbReference>
<accession>H5SQY8</accession>
<evidence type="ECO:0000313" key="4">
    <source>
        <dbReference type="EMBL" id="BAL58505.1"/>
    </source>
</evidence>
<sequence>MKRIWLMGVVFVLIAGLLFSSGLTQQQLPKEIVIGGPISLAGTYAKEGQQGYWGFLVAEKWVNEVYGGVRIQGQRIPIKYKYYDDESKKENVTSLLERLITVDGVKFLLAPYSSGLTLAGAPVAEKYKALYNSHGGASDRIFEQGYKYAVQTIGLGSRYQLSAIDMVRTIDTNAKKFALLFEDDEFSRIVMKGAKDYLTKLGFQIVFERTYPSGVKDLTPALTELQAAAPEILLGGGHFADGQLLAKQMGDLGIAVKAASLVVAPTLPAFAEALGKQANGFLGPAHWEMGAKFSPETVPQGMEYFGPPQEWFIEEFKKISKGVDPEYHAADAIAAILVYVKAIEKANSLDVDKVRAAMNDLHFYPFYGEWQIEPETGKQIGHKMVLIQWQNNKKVIVWPPEAQTGKPCYPMAQCPGR</sequence>
<proteinExistence type="inferred from homology"/>
<dbReference type="InterPro" id="IPR028081">
    <property type="entry name" value="Leu-bd"/>
</dbReference>
<dbReference type="InterPro" id="IPR028082">
    <property type="entry name" value="Peripla_BP_I"/>
</dbReference>
<reference evidence="4" key="2">
    <citation type="journal article" date="2012" name="PLoS ONE">
        <title>A Deeply Branching Thermophilic Bacterium with an Ancient Acetyl-CoA Pathway Dominates a Subsurface Ecosystem.</title>
        <authorList>
            <person name="Takami H."/>
            <person name="Noguchi H."/>
            <person name="Takaki Y."/>
            <person name="Uchiyama I."/>
            <person name="Toyoda A."/>
            <person name="Nishi S."/>
            <person name="Chee G.-J."/>
            <person name="Arai W."/>
            <person name="Nunoura T."/>
            <person name="Itoh T."/>
            <person name="Hattori M."/>
            <person name="Takai K."/>
        </authorList>
    </citation>
    <scope>NUCLEOTIDE SEQUENCE</scope>
</reference>
<evidence type="ECO:0000256" key="2">
    <source>
        <dbReference type="ARBA" id="ARBA00022729"/>
    </source>
</evidence>
<evidence type="ECO:0000256" key="1">
    <source>
        <dbReference type="ARBA" id="ARBA00010062"/>
    </source>
</evidence>
<feature type="domain" description="Leucine-binding protein" evidence="3">
    <location>
        <begin position="31"/>
        <end position="393"/>
    </location>
</feature>
<reference evidence="4" key="1">
    <citation type="journal article" date="2005" name="Environ. Microbiol.">
        <title>Genetic and functional properties of uncultivated thermophilic crenarchaeotes from a subsurface gold mine as revealed by analysis of genome fragments.</title>
        <authorList>
            <person name="Nunoura T."/>
            <person name="Hirayama H."/>
            <person name="Takami H."/>
            <person name="Oida H."/>
            <person name="Nishi S."/>
            <person name="Shimamura S."/>
            <person name="Suzuki Y."/>
            <person name="Inagaki F."/>
            <person name="Takai K."/>
            <person name="Nealson K.H."/>
            <person name="Horikoshi K."/>
        </authorList>
    </citation>
    <scope>NUCLEOTIDE SEQUENCE</scope>
</reference>
<dbReference type="Pfam" id="PF13458">
    <property type="entry name" value="Peripla_BP_6"/>
    <property type="match status" value="1"/>
</dbReference>
<dbReference type="InterPro" id="IPR051010">
    <property type="entry name" value="BCAA_transport"/>
</dbReference>
<dbReference type="SUPFAM" id="SSF53822">
    <property type="entry name" value="Periplasmic binding protein-like I"/>
    <property type="match status" value="1"/>
</dbReference>
<keyword evidence="2" id="KW-0732">Signal</keyword>
<dbReference type="AlphaFoldDB" id="H5SQY8"/>
<comment type="similarity">
    <text evidence="1">Belongs to the leucine-binding protein family.</text>
</comment>
<protein>
    <submittedName>
        <fullName evidence="4">Branched-chain amino acid transport system substrate-binding protein</fullName>
    </submittedName>
</protein>
<organism evidence="4">
    <name type="scientific">Acetithermum autotrophicum</name>
    <dbReference type="NCBI Taxonomy" id="1446466"/>
    <lineage>
        <taxon>Bacteria</taxon>
        <taxon>Candidatus Bipolaricaulota</taxon>
        <taxon>Candidatus Acetithermum</taxon>
    </lineage>
</organism>